<keyword evidence="4 5" id="KW-0472">Membrane</keyword>
<comment type="subcellular location">
    <subcellularLocation>
        <location evidence="1">Membrane</location>
        <topology evidence="1">Multi-pass membrane protein</topology>
    </subcellularLocation>
</comment>
<dbReference type="InterPro" id="IPR022369">
    <property type="entry name" value="Integral_membrane_TerC_rswitch"/>
</dbReference>
<evidence type="ECO:0000256" key="4">
    <source>
        <dbReference type="ARBA" id="ARBA00023136"/>
    </source>
</evidence>
<evidence type="ECO:0000313" key="7">
    <source>
        <dbReference type="EMBL" id="CAH0374378.1"/>
    </source>
</evidence>
<keyword evidence="8" id="KW-1185">Reference proteome</keyword>
<gene>
    <name evidence="7" type="ORF">PECAL_4P16540</name>
</gene>
<dbReference type="NCBIfam" id="TIGR03718">
    <property type="entry name" value="R_switched_Alx"/>
    <property type="match status" value="1"/>
</dbReference>
<dbReference type="AlphaFoldDB" id="A0A8J2SL22"/>
<dbReference type="EMBL" id="CAKKNE010000004">
    <property type="protein sequence ID" value="CAH0374378.1"/>
    <property type="molecule type" value="Genomic_DNA"/>
</dbReference>
<dbReference type="InterPro" id="IPR005496">
    <property type="entry name" value="Integral_membrane_TerC"/>
</dbReference>
<evidence type="ECO:0000256" key="1">
    <source>
        <dbReference type="ARBA" id="ARBA00004141"/>
    </source>
</evidence>
<feature type="transmembrane region" description="Helical" evidence="5">
    <location>
        <begin position="291"/>
        <end position="314"/>
    </location>
</feature>
<reference evidence="7" key="1">
    <citation type="submission" date="2021-11" db="EMBL/GenBank/DDBJ databases">
        <authorList>
            <consortium name="Genoscope - CEA"/>
            <person name="William W."/>
        </authorList>
    </citation>
    <scope>NUCLEOTIDE SEQUENCE</scope>
</reference>
<feature type="transmembrane region" description="Helical" evidence="5">
    <location>
        <begin position="262"/>
        <end position="279"/>
    </location>
</feature>
<feature type="transmembrane region" description="Helical" evidence="5">
    <location>
        <begin position="69"/>
        <end position="89"/>
    </location>
</feature>
<keyword evidence="6" id="KW-0732">Signal</keyword>
<organism evidence="7 8">
    <name type="scientific">Pelagomonas calceolata</name>
    <dbReference type="NCBI Taxonomy" id="35677"/>
    <lineage>
        <taxon>Eukaryota</taxon>
        <taxon>Sar</taxon>
        <taxon>Stramenopiles</taxon>
        <taxon>Ochrophyta</taxon>
        <taxon>Pelagophyceae</taxon>
        <taxon>Pelagomonadales</taxon>
        <taxon>Pelagomonadaceae</taxon>
        <taxon>Pelagomonas</taxon>
    </lineage>
</organism>
<accession>A0A8J2SL22</accession>
<name>A0A8J2SL22_9STRA</name>
<dbReference type="PANTHER" id="PTHR30238">
    <property type="entry name" value="MEMBRANE BOUND PREDICTED REDOX MODULATOR"/>
    <property type="match status" value="1"/>
</dbReference>
<evidence type="ECO:0000256" key="3">
    <source>
        <dbReference type="ARBA" id="ARBA00022989"/>
    </source>
</evidence>
<proteinExistence type="predicted"/>
<dbReference type="Pfam" id="PF03741">
    <property type="entry name" value="TerC"/>
    <property type="match status" value="1"/>
</dbReference>
<feature type="transmembrane region" description="Helical" evidence="5">
    <location>
        <begin position="134"/>
        <end position="154"/>
    </location>
</feature>
<sequence>MRRRNARLLGVIAALLPLQSAGLVAPKRTAALHISEPTPSRRRLALGPARQRSRVYAAPKEDDGDDSNLVAALSIAAAGAFGAGIYATMGAEKALEFSAGYVVEQSLSVDNLLVFLVLFEYFKVPPGPMQDKALAYGLYGAVVCRAVFVGLGAVALAEFRGVLLVFAGILLATSAKILLGGDEDDDEDPSKNAIVRWVNSQSLVPATDAFDAEDPSRFFTIDSQGIRRATPLLAAVACLELSDVVFAVDSVPAVFGVSEDPFIVYTSNMFAILGLRAWYGVLARAAQELEYLETAVAVVLGFVGLKLGAGYFGYEVSTEASLAVIFLVLGAGVAASVLLPDEES</sequence>
<evidence type="ECO:0000256" key="6">
    <source>
        <dbReference type="SAM" id="SignalP"/>
    </source>
</evidence>
<feature type="transmembrane region" description="Helical" evidence="5">
    <location>
        <begin position="161"/>
        <end position="179"/>
    </location>
</feature>
<dbReference type="PANTHER" id="PTHR30238:SF0">
    <property type="entry name" value="THYLAKOID MEMBRANE PROTEIN TERC, CHLOROPLASTIC"/>
    <property type="match status" value="1"/>
</dbReference>
<dbReference type="OrthoDB" id="417520at2759"/>
<dbReference type="GO" id="GO:0016020">
    <property type="term" value="C:membrane"/>
    <property type="evidence" value="ECO:0007669"/>
    <property type="project" value="UniProtKB-SubCell"/>
</dbReference>
<keyword evidence="2 5" id="KW-0812">Transmembrane</keyword>
<feature type="chain" id="PRO_5035262388" description="Thylakoid membrane protein TERC, chloroplastic" evidence="6">
    <location>
        <begin position="22"/>
        <end position="344"/>
    </location>
</feature>
<dbReference type="Proteomes" id="UP000789595">
    <property type="component" value="Unassembled WGS sequence"/>
</dbReference>
<comment type="caution">
    <text evidence="7">The sequence shown here is derived from an EMBL/GenBank/DDBJ whole genome shotgun (WGS) entry which is preliminary data.</text>
</comment>
<evidence type="ECO:0000256" key="2">
    <source>
        <dbReference type="ARBA" id="ARBA00022692"/>
    </source>
</evidence>
<keyword evidence="3 5" id="KW-1133">Transmembrane helix</keyword>
<evidence type="ECO:0008006" key="9">
    <source>
        <dbReference type="Google" id="ProtNLM"/>
    </source>
</evidence>
<feature type="signal peptide" evidence="6">
    <location>
        <begin position="1"/>
        <end position="21"/>
    </location>
</feature>
<protein>
    <recommendedName>
        <fullName evidence="9">Thylakoid membrane protein TERC, chloroplastic</fullName>
    </recommendedName>
</protein>
<evidence type="ECO:0000313" key="8">
    <source>
        <dbReference type="Proteomes" id="UP000789595"/>
    </source>
</evidence>
<feature type="transmembrane region" description="Helical" evidence="5">
    <location>
        <begin position="320"/>
        <end position="339"/>
    </location>
</feature>
<evidence type="ECO:0000256" key="5">
    <source>
        <dbReference type="SAM" id="Phobius"/>
    </source>
</evidence>